<dbReference type="Proteomes" id="UP000502508">
    <property type="component" value="Chromosome"/>
</dbReference>
<dbReference type="KEGG" id="pfla:Pflav_004850"/>
<organism evidence="1 2">
    <name type="scientific">Phytohabitans flavus</name>
    <dbReference type="NCBI Taxonomy" id="1076124"/>
    <lineage>
        <taxon>Bacteria</taxon>
        <taxon>Bacillati</taxon>
        <taxon>Actinomycetota</taxon>
        <taxon>Actinomycetes</taxon>
        <taxon>Micromonosporales</taxon>
        <taxon>Micromonosporaceae</taxon>
    </lineage>
</organism>
<reference evidence="1 2" key="1">
    <citation type="submission" date="2020-03" db="EMBL/GenBank/DDBJ databases">
        <title>Whole genome shotgun sequence of Phytohabitans flavus NBRC 107702.</title>
        <authorList>
            <person name="Komaki H."/>
            <person name="Tamura T."/>
        </authorList>
    </citation>
    <scope>NUCLEOTIDE SEQUENCE [LARGE SCALE GENOMIC DNA]</scope>
    <source>
        <strain evidence="1 2">NBRC 107702</strain>
    </source>
</reference>
<proteinExistence type="predicted"/>
<sequence length="80" mass="8663">MGLRDALCLGHGRLVRQHGVVDHAVQVADRYPVVFDAREQLAHRGQVEAGDVGERPDQPEAPQVCLAVLRLVATDGLAGW</sequence>
<evidence type="ECO:0000313" key="1">
    <source>
        <dbReference type="EMBL" id="BCB74075.1"/>
    </source>
</evidence>
<dbReference type="EMBL" id="AP022870">
    <property type="protein sequence ID" value="BCB74075.1"/>
    <property type="molecule type" value="Genomic_DNA"/>
</dbReference>
<accession>A0A6F8XJT3</accession>
<dbReference type="AlphaFoldDB" id="A0A6F8XJT3"/>
<name>A0A6F8XJT3_9ACTN</name>
<reference evidence="1 2" key="2">
    <citation type="submission" date="2020-03" db="EMBL/GenBank/DDBJ databases">
        <authorList>
            <person name="Ichikawa N."/>
            <person name="Kimura A."/>
            <person name="Kitahashi Y."/>
            <person name="Uohara A."/>
        </authorList>
    </citation>
    <scope>NUCLEOTIDE SEQUENCE [LARGE SCALE GENOMIC DNA]</scope>
    <source>
        <strain evidence="1 2">NBRC 107702</strain>
    </source>
</reference>
<gene>
    <name evidence="1" type="ORF">Pflav_004850</name>
</gene>
<protein>
    <submittedName>
        <fullName evidence="1">Uncharacterized protein</fullName>
    </submittedName>
</protein>
<keyword evidence="2" id="KW-1185">Reference proteome</keyword>
<evidence type="ECO:0000313" key="2">
    <source>
        <dbReference type="Proteomes" id="UP000502508"/>
    </source>
</evidence>
<dbReference type="RefSeq" id="WP_232072821.1">
    <property type="nucleotide sequence ID" value="NZ_AP022870.1"/>
</dbReference>